<feature type="region of interest" description="Disordered" evidence="11">
    <location>
        <begin position="468"/>
        <end position="510"/>
    </location>
</feature>
<evidence type="ECO:0000256" key="6">
    <source>
        <dbReference type="ARBA" id="ARBA00023136"/>
    </source>
</evidence>
<name>A0ABN9S0E5_9DINO</name>
<dbReference type="Proteomes" id="UP001189429">
    <property type="component" value="Unassembled WGS sequence"/>
</dbReference>
<dbReference type="InterPro" id="IPR015683">
    <property type="entry name" value="Ionotropic_Glu_rcpt"/>
</dbReference>
<dbReference type="PANTHER" id="PTHR18966">
    <property type="entry name" value="IONOTROPIC GLUTAMATE RECEPTOR"/>
    <property type="match status" value="1"/>
</dbReference>
<protein>
    <recommendedName>
        <fullName evidence="13">Ionotropic glutamate receptor C-terminal domain-containing protein</fullName>
    </recommendedName>
</protein>
<accession>A0ABN9S0E5</accession>
<keyword evidence="7" id="KW-0675">Receptor</keyword>
<dbReference type="InterPro" id="IPR001320">
    <property type="entry name" value="Iontro_rcpt_C"/>
</dbReference>
<dbReference type="EMBL" id="CAUYUJ010008796">
    <property type="protein sequence ID" value="CAK0824986.1"/>
    <property type="molecule type" value="Genomic_DNA"/>
</dbReference>
<evidence type="ECO:0000256" key="10">
    <source>
        <dbReference type="ARBA" id="ARBA00023303"/>
    </source>
</evidence>
<organism evidence="14 15">
    <name type="scientific">Prorocentrum cordatum</name>
    <dbReference type="NCBI Taxonomy" id="2364126"/>
    <lineage>
        <taxon>Eukaryota</taxon>
        <taxon>Sar</taxon>
        <taxon>Alveolata</taxon>
        <taxon>Dinophyceae</taxon>
        <taxon>Prorocentrales</taxon>
        <taxon>Prorocentraceae</taxon>
        <taxon>Prorocentrum</taxon>
    </lineage>
</organism>
<evidence type="ECO:0000256" key="11">
    <source>
        <dbReference type="SAM" id="MobiDB-lite"/>
    </source>
</evidence>
<comment type="caution">
    <text evidence="14">The sequence shown here is derived from an EMBL/GenBank/DDBJ whole genome shotgun (WGS) entry which is preliminary data.</text>
</comment>
<evidence type="ECO:0000256" key="1">
    <source>
        <dbReference type="ARBA" id="ARBA00004141"/>
    </source>
</evidence>
<keyword evidence="10" id="KW-0407">Ion channel</keyword>
<dbReference type="Gene3D" id="3.40.190.10">
    <property type="entry name" value="Periplasmic binding protein-like II"/>
    <property type="match status" value="1"/>
</dbReference>
<evidence type="ECO:0000259" key="13">
    <source>
        <dbReference type="Pfam" id="PF00060"/>
    </source>
</evidence>
<evidence type="ECO:0000313" key="15">
    <source>
        <dbReference type="Proteomes" id="UP001189429"/>
    </source>
</evidence>
<evidence type="ECO:0000256" key="8">
    <source>
        <dbReference type="ARBA" id="ARBA00023180"/>
    </source>
</evidence>
<comment type="subcellular location">
    <subcellularLocation>
        <location evidence="1">Membrane</location>
        <topology evidence="1">Multi-pass membrane protein</topology>
    </subcellularLocation>
</comment>
<keyword evidence="15" id="KW-1185">Reference proteome</keyword>
<evidence type="ECO:0000256" key="3">
    <source>
        <dbReference type="ARBA" id="ARBA00022692"/>
    </source>
</evidence>
<feature type="transmembrane region" description="Helical" evidence="12">
    <location>
        <begin position="166"/>
        <end position="190"/>
    </location>
</feature>
<dbReference type="Pfam" id="PF00060">
    <property type="entry name" value="Lig_chan"/>
    <property type="match status" value="1"/>
</dbReference>
<keyword evidence="5" id="KW-0406">Ion transport</keyword>
<evidence type="ECO:0000256" key="9">
    <source>
        <dbReference type="ARBA" id="ARBA00023286"/>
    </source>
</evidence>
<feature type="domain" description="Ionotropic glutamate receptor C-terminal" evidence="13">
    <location>
        <begin position="165"/>
        <end position="421"/>
    </location>
</feature>
<keyword evidence="2" id="KW-0813">Transport</keyword>
<sequence>MAGPSSPAGPRRDGGGGLLGARPAARGAPAWLPVGIALCCWRPCCGADEVRFGMPLASYPPYVYFDNDTAEWSGFARAVISAIAAELDVHAVLVPDPAFPNISALSAGIFDVTILELTHQAAYDPGMELYYKVSYPWFSATTGAMVRRTETQYGGWKLFEPFEGDLWIAIVALTFAVSGVLVILMGLAGLTDGQRGIGLTSHGTAKAVYHAWAALLGGEDCEWHDWPGRTLRLGVLFAVLVLSSTYTANLASFFTRPSTRVHGPIDRATLRDATACVLPDDPLQAIVQPYVKDIVSPSAGMEYQAQRQWCHAALQEGQASVWIDDMGSLSEWLLKHCDSVALVNTIALAPRRLAFVASHEKRSIVANLSQAIIKLESTPAWIELQRDSFGWGSSCGTTISSASDTTPITFESMGGLFLITGTITVTAAIAGCGEAASKGSRRKICVEQEASEERHGRTDGEMLRTLIGKIDRLRTQADPESRRRCSRGDEAAFEGENSRPPGYDMPETES</sequence>
<feature type="transmembrane region" description="Helical" evidence="12">
    <location>
        <begin position="233"/>
        <end position="254"/>
    </location>
</feature>
<evidence type="ECO:0000256" key="4">
    <source>
        <dbReference type="ARBA" id="ARBA00022989"/>
    </source>
</evidence>
<evidence type="ECO:0000256" key="12">
    <source>
        <dbReference type="SAM" id="Phobius"/>
    </source>
</evidence>
<keyword evidence="4 12" id="KW-1133">Transmembrane helix</keyword>
<gene>
    <name evidence="14" type="ORF">PCOR1329_LOCUS25237</name>
</gene>
<keyword evidence="8" id="KW-0325">Glycoprotein</keyword>
<keyword evidence="9" id="KW-1071">Ligand-gated ion channel</keyword>
<feature type="compositionally biased region" description="Basic and acidic residues" evidence="11">
    <location>
        <begin position="469"/>
        <end position="490"/>
    </location>
</feature>
<reference evidence="14" key="1">
    <citation type="submission" date="2023-10" db="EMBL/GenBank/DDBJ databases">
        <authorList>
            <person name="Chen Y."/>
            <person name="Shah S."/>
            <person name="Dougan E. K."/>
            <person name="Thang M."/>
            <person name="Chan C."/>
        </authorList>
    </citation>
    <scope>NUCLEOTIDE SEQUENCE [LARGE SCALE GENOMIC DNA]</scope>
</reference>
<dbReference type="Gene3D" id="1.10.287.70">
    <property type="match status" value="1"/>
</dbReference>
<evidence type="ECO:0000256" key="7">
    <source>
        <dbReference type="ARBA" id="ARBA00023170"/>
    </source>
</evidence>
<keyword evidence="6 12" id="KW-0472">Membrane</keyword>
<evidence type="ECO:0000313" key="14">
    <source>
        <dbReference type="EMBL" id="CAK0824986.1"/>
    </source>
</evidence>
<evidence type="ECO:0000256" key="5">
    <source>
        <dbReference type="ARBA" id="ARBA00023065"/>
    </source>
</evidence>
<proteinExistence type="predicted"/>
<evidence type="ECO:0000256" key="2">
    <source>
        <dbReference type="ARBA" id="ARBA00022448"/>
    </source>
</evidence>
<keyword evidence="3 12" id="KW-0812">Transmembrane</keyword>
<dbReference type="SUPFAM" id="SSF53850">
    <property type="entry name" value="Periplasmic binding protein-like II"/>
    <property type="match status" value="1"/>
</dbReference>